<protein>
    <submittedName>
        <fullName evidence="1">DNA polymerase III subunit psi</fullName>
    </submittedName>
</protein>
<reference evidence="1 2" key="1">
    <citation type="submission" date="2019-08" db="EMBL/GenBank/DDBJ databases">
        <title>Microbe sample from Colwellia echini.</title>
        <authorList>
            <person name="Christiansen L."/>
            <person name="Pathiraja D."/>
            <person name="Schultz-Johansen M."/>
            <person name="Choi I.-G."/>
            <person name="Stougaard P."/>
        </authorList>
    </citation>
    <scope>NUCLEOTIDE SEQUENCE [LARGE SCALE GENOMIC DNA]</scope>
    <source>
        <strain evidence="1 2">A3</strain>
    </source>
</reference>
<dbReference type="InterPro" id="IPR036654">
    <property type="entry name" value="DNA_pol_III_psi_sf"/>
</dbReference>
<evidence type="ECO:0000313" key="1">
    <source>
        <dbReference type="EMBL" id="TYK65953.1"/>
    </source>
</evidence>
<gene>
    <name evidence="1" type="ORF">CWS31_008380</name>
</gene>
<comment type="caution">
    <text evidence="1">The sequence shown here is derived from an EMBL/GenBank/DDBJ whole genome shotgun (WGS) entry which is preliminary data.</text>
</comment>
<dbReference type="EMBL" id="PJAI02000007">
    <property type="protein sequence ID" value="TYK65953.1"/>
    <property type="molecule type" value="Genomic_DNA"/>
</dbReference>
<dbReference type="InterPro" id="IPR004615">
    <property type="entry name" value="DNA_pol_III_psi"/>
</dbReference>
<dbReference type="Pfam" id="PF03603">
    <property type="entry name" value="DNA_III_psi"/>
    <property type="match status" value="1"/>
</dbReference>
<name>A0ABY3MXM0_9GAMM</name>
<organism evidence="1 2">
    <name type="scientific">Colwellia echini</name>
    <dbReference type="NCBI Taxonomy" id="1982103"/>
    <lineage>
        <taxon>Bacteria</taxon>
        <taxon>Pseudomonadati</taxon>
        <taxon>Pseudomonadota</taxon>
        <taxon>Gammaproteobacteria</taxon>
        <taxon>Alteromonadales</taxon>
        <taxon>Colwelliaceae</taxon>
        <taxon>Colwellia</taxon>
    </lineage>
</organism>
<dbReference type="Proteomes" id="UP000815846">
    <property type="component" value="Unassembled WGS sequence"/>
</dbReference>
<evidence type="ECO:0000313" key="2">
    <source>
        <dbReference type="Proteomes" id="UP000815846"/>
    </source>
</evidence>
<dbReference type="RefSeq" id="WP_101342913.1">
    <property type="nucleotide sequence ID" value="NZ_PJAI02000007.1"/>
</dbReference>
<sequence>MSINQHQFEQLTEMGISLWQQRSNEHASEAVNSQKPNTKISYLDIDLEALAKQQLFTDILLSTGLTIGEINKQGDHLDLGLFNWYFLANKDNVNSSHPANKIQWVEQQLFTPSIDEISKSPALKKQLWLLLGNQAQ</sequence>
<dbReference type="Gene3D" id="3.40.50.10220">
    <property type="entry name" value="DNA polymerase III, psi subunit"/>
    <property type="match status" value="1"/>
</dbReference>
<keyword evidence="2" id="KW-1185">Reference proteome</keyword>
<accession>A0ABY3MXM0</accession>
<proteinExistence type="predicted"/>
<dbReference type="SUPFAM" id="SSF102220">
    <property type="entry name" value="DNA polymerase III psi subunit"/>
    <property type="match status" value="1"/>
</dbReference>